<evidence type="ECO:0000256" key="3">
    <source>
        <dbReference type="ARBA" id="ARBA00022475"/>
    </source>
</evidence>
<dbReference type="GO" id="GO:0015740">
    <property type="term" value="P:C4-dicarboxylate transport"/>
    <property type="evidence" value="ECO:0007669"/>
    <property type="project" value="TreeGrafter"/>
</dbReference>
<evidence type="ECO:0000256" key="6">
    <source>
        <dbReference type="ARBA" id="ARBA00022989"/>
    </source>
</evidence>
<dbReference type="AlphaFoldDB" id="A0A7C4VZE7"/>
<sequence>MKTWIRWIDRVSGWSAALCGFILCFSLALILTEIVLRSAFSKTLFITDEYSGYLMSALTFMGLSYTMREKGHIRVTLLQNVLSNTGRLYLDLVCCLVGFLTFAFISWHCALFFWDSVITQSRSMQISETYLAVPQCFMPLGSALLAAQLLSEGLKCIIVLREGQGAVTLRQEAKDLGR</sequence>
<proteinExistence type="inferred from homology"/>
<evidence type="ECO:0000256" key="2">
    <source>
        <dbReference type="ARBA" id="ARBA00022448"/>
    </source>
</evidence>
<gene>
    <name evidence="11" type="ORF">ENS29_10525</name>
</gene>
<evidence type="ECO:0000256" key="8">
    <source>
        <dbReference type="ARBA" id="ARBA00038436"/>
    </source>
</evidence>
<dbReference type="PANTHER" id="PTHR35011">
    <property type="entry name" value="2,3-DIKETO-L-GULONATE TRAP TRANSPORTER SMALL PERMEASE PROTEIN YIAM"/>
    <property type="match status" value="1"/>
</dbReference>
<evidence type="ECO:0000256" key="5">
    <source>
        <dbReference type="ARBA" id="ARBA00022692"/>
    </source>
</evidence>
<feature type="domain" description="Tripartite ATP-independent periplasmic transporters DctQ component" evidence="10">
    <location>
        <begin position="28"/>
        <end position="152"/>
    </location>
</feature>
<comment type="caution">
    <text evidence="11">The sequence shown here is derived from an EMBL/GenBank/DDBJ whole genome shotgun (WGS) entry which is preliminary data.</text>
</comment>
<evidence type="ECO:0000256" key="4">
    <source>
        <dbReference type="ARBA" id="ARBA00022519"/>
    </source>
</evidence>
<evidence type="ECO:0000256" key="9">
    <source>
        <dbReference type="SAM" id="Phobius"/>
    </source>
</evidence>
<name>A0A7C4VZE7_9BACT</name>
<organism evidence="11">
    <name type="scientific">Desulfatirhabdium butyrativorans</name>
    <dbReference type="NCBI Taxonomy" id="340467"/>
    <lineage>
        <taxon>Bacteria</taxon>
        <taxon>Pseudomonadati</taxon>
        <taxon>Thermodesulfobacteriota</taxon>
        <taxon>Desulfobacteria</taxon>
        <taxon>Desulfobacterales</taxon>
        <taxon>Desulfatirhabdiaceae</taxon>
        <taxon>Desulfatirhabdium</taxon>
    </lineage>
</organism>
<feature type="transmembrane region" description="Helical" evidence="9">
    <location>
        <begin position="88"/>
        <end position="114"/>
    </location>
</feature>
<evidence type="ECO:0000313" key="11">
    <source>
        <dbReference type="EMBL" id="HGU33275.1"/>
    </source>
</evidence>
<keyword evidence="6 9" id="KW-1133">Transmembrane helix</keyword>
<keyword evidence="5 9" id="KW-0812">Transmembrane</keyword>
<keyword evidence="7 9" id="KW-0472">Membrane</keyword>
<dbReference type="InterPro" id="IPR055348">
    <property type="entry name" value="DctQ"/>
</dbReference>
<feature type="transmembrane region" description="Helical" evidence="9">
    <location>
        <begin position="50"/>
        <end position="67"/>
    </location>
</feature>
<keyword evidence="3" id="KW-1003">Cell membrane</keyword>
<dbReference type="Pfam" id="PF04290">
    <property type="entry name" value="DctQ"/>
    <property type="match status" value="1"/>
</dbReference>
<evidence type="ECO:0000256" key="7">
    <source>
        <dbReference type="ARBA" id="ARBA00023136"/>
    </source>
</evidence>
<accession>A0A7C4VZE7</accession>
<keyword evidence="4" id="KW-0997">Cell inner membrane</keyword>
<dbReference type="GO" id="GO:0022857">
    <property type="term" value="F:transmembrane transporter activity"/>
    <property type="evidence" value="ECO:0007669"/>
    <property type="project" value="TreeGrafter"/>
</dbReference>
<dbReference type="InterPro" id="IPR007387">
    <property type="entry name" value="TRAP_DctQ"/>
</dbReference>
<protein>
    <submittedName>
        <fullName evidence="11">TRAP transporter small permease</fullName>
    </submittedName>
</protein>
<comment type="subcellular location">
    <subcellularLocation>
        <location evidence="1">Cell inner membrane</location>
        <topology evidence="1">Multi-pass membrane protein</topology>
    </subcellularLocation>
</comment>
<evidence type="ECO:0000256" key="1">
    <source>
        <dbReference type="ARBA" id="ARBA00004429"/>
    </source>
</evidence>
<evidence type="ECO:0000259" key="10">
    <source>
        <dbReference type="Pfam" id="PF04290"/>
    </source>
</evidence>
<reference evidence="11" key="1">
    <citation type="journal article" date="2020" name="mSystems">
        <title>Genome- and Community-Level Interaction Insights into Carbon Utilization and Element Cycling Functions of Hydrothermarchaeota in Hydrothermal Sediment.</title>
        <authorList>
            <person name="Zhou Z."/>
            <person name="Liu Y."/>
            <person name="Xu W."/>
            <person name="Pan J."/>
            <person name="Luo Z.H."/>
            <person name="Li M."/>
        </authorList>
    </citation>
    <scope>NUCLEOTIDE SEQUENCE [LARGE SCALE GENOMIC DNA]</scope>
    <source>
        <strain evidence="11">SpSt-477</strain>
    </source>
</reference>
<dbReference type="PANTHER" id="PTHR35011:SF10">
    <property type="entry name" value="TRAP TRANSPORTER SMALL PERMEASE PROTEIN"/>
    <property type="match status" value="1"/>
</dbReference>
<keyword evidence="2" id="KW-0813">Transport</keyword>
<dbReference type="GO" id="GO:0005886">
    <property type="term" value="C:plasma membrane"/>
    <property type="evidence" value="ECO:0007669"/>
    <property type="project" value="UniProtKB-SubCell"/>
</dbReference>
<comment type="similarity">
    <text evidence="8">Belongs to the TRAP transporter small permease family.</text>
</comment>
<dbReference type="EMBL" id="DSUH01000243">
    <property type="protein sequence ID" value="HGU33275.1"/>
    <property type="molecule type" value="Genomic_DNA"/>
</dbReference>
<feature type="transmembrane region" description="Helical" evidence="9">
    <location>
        <begin position="12"/>
        <end position="30"/>
    </location>
</feature>